<keyword evidence="4" id="KW-1185">Reference proteome</keyword>
<dbReference type="PANTHER" id="PTHR30383">
    <property type="entry name" value="THIOESTERASE 1/PROTEASE 1/LYSOPHOSPHOLIPASE L1"/>
    <property type="match status" value="1"/>
</dbReference>
<dbReference type="Pfam" id="PF13472">
    <property type="entry name" value="Lipase_GDSL_2"/>
    <property type="match status" value="1"/>
</dbReference>
<evidence type="ECO:0000313" key="4">
    <source>
        <dbReference type="Proteomes" id="UP000799757"/>
    </source>
</evidence>
<accession>A0A6A6XEG1</accession>
<name>A0A6A6XEG1_9PLEO</name>
<feature type="region of interest" description="Disordered" evidence="1">
    <location>
        <begin position="18"/>
        <end position="95"/>
    </location>
</feature>
<dbReference type="InterPro" id="IPR051532">
    <property type="entry name" value="Ester_Hydrolysis_Enzymes"/>
</dbReference>
<proteinExistence type="predicted"/>
<dbReference type="PANTHER" id="PTHR30383:SF5">
    <property type="entry name" value="SGNH HYDROLASE-TYPE ESTERASE DOMAIN-CONTAINING PROTEIN"/>
    <property type="match status" value="1"/>
</dbReference>
<protein>
    <submittedName>
        <fullName evidence="3">Carbohydrate esterase family 3 protein</fullName>
    </submittedName>
</protein>
<gene>
    <name evidence="3" type="ORF">K505DRAFT_242891</name>
</gene>
<evidence type="ECO:0000313" key="3">
    <source>
        <dbReference type="EMBL" id="KAF2794087.1"/>
    </source>
</evidence>
<organism evidence="3 4">
    <name type="scientific">Melanomma pulvis-pyrius CBS 109.77</name>
    <dbReference type="NCBI Taxonomy" id="1314802"/>
    <lineage>
        <taxon>Eukaryota</taxon>
        <taxon>Fungi</taxon>
        <taxon>Dikarya</taxon>
        <taxon>Ascomycota</taxon>
        <taxon>Pezizomycotina</taxon>
        <taxon>Dothideomycetes</taxon>
        <taxon>Pleosporomycetidae</taxon>
        <taxon>Pleosporales</taxon>
        <taxon>Melanommataceae</taxon>
        <taxon>Melanomma</taxon>
    </lineage>
</organism>
<dbReference type="Proteomes" id="UP000799757">
    <property type="component" value="Unassembled WGS sequence"/>
</dbReference>
<dbReference type="GO" id="GO:0004622">
    <property type="term" value="F:phosphatidylcholine lysophospholipase activity"/>
    <property type="evidence" value="ECO:0007669"/>
    <property type="project" value="TreeGrafter"/>
</dbReference>
<feature type="compositionally biased region" description="Low complexity" evidence="1">
    <location>
        <begin position="37"/>
        <end position="51"/>
    </location>
</feature>
<feature type="domain" description="SGNH hydrolase-type esterase" evidence="2">
    <location>
        <begin position="105"/>
        <end position="281"/>
    </location>
</feature>
<dbReference type="Gene3D" id="3.40.50.1110">
    <property type="entry name" value="SGNH hydrolase"/>
    <property type="match status" value="1"/>
</dbReference>
<sequence>MPTDFLFTAAPIYTEAPQSELSAPEISVSTVAPPAPISTEAPPAPTAAEIAPPAPTPTDFLFTAAPIPTEAPQSTPPVAKPSVASEAPPSPPVNSPLPALRVLPLGDSITWGWQPPNKATNGYRLEISKRANGSPLEFVGTQHSGDMTNNESEGYPGFTIKQIQNVMVLDSKPNVVLLHAGTNDLNGPGGPDNPYETAPTRLSLLIDQVNGKCPDAVIIVAKIIQGADPGLAERITAFNDGLPAIVANQVSQGRKVILVDQSVVGAAELVDGLHPSDAGYAHMGDIWFEGIQNVANQNLITAPV</sequence>
<evidence type="ECO:0000256" key="1">
    <source>
        <dbReference type="SAM" id="MobiDB-lite"/>
    </source>
</evidence>
<reference evidence="3" key="1">
    <citation type="journal article" date="2020" name="Stud. Mycol.">
        <title>101 Dothideomycetes genomes: a test case for predicting lifestyles and emergence of pathogens.</title>
        <authorList>
            <person name="Haridas S."/>
            <person name="Albert R."/>
            <person name="Binder M."/>
            <person name="Bloem J."/>
            <person name="Labutti K."/>
            <person name="Salamov A."/>
            <person name="Andreopoulos B."/>
            <person name="Baker S."/>
            <person name="Barry K."/>
            <person name="Bills G."/>
            <person name="Bluhm B."/>
            <person name="Cannon C."/>
            <person name="Castanera R."/>
            <person name="Culley D."/>
            <person name="Daum C."/>
            <person name="Ezra D."/>
            <person name="Gonzalez J."/>
            <person name="Henrissat B."/>
            <person name="Kuo A."/>
            <person name="Liang C."/>
            <person name="Lipzen A."/>
            <person name="Lutzoni F."/>
            <person name="Magnuson J."/>
            <person name="Mondo S."/>
            <person name="Nolan M."/>
            <person name="Ohm R."/>
            <person name="Pangilinan J."/>
            <person name="Park H.-J."/>
            <person name="Ramirez L."/>
            <person name="Alfaro M."/>
            <person name="Sun H."/>
            <person name="Tritt A."/>
            <person name="Yoshinaga Y."/>
            <person name="Zwiers L.-H."/>
            <person name="Turgeon B."/>
            <person name="Goodwin S."/>
            <person name="Spatafora J."/>
            <person name="Crous P."/>
            <person name="Grigoriev I."/>
        </authorList>
    </citation>
    <scope>NUCLEOTIDE SEQUENCE</scope>
    <source>
        <strain evidence="3">CBS 109.77</strain>
    </source>
</reference>
<dbReference type="SUPFAM" id="SSF52266">
    <property type="entry name" value="SGNH hydrolase"/>
    <property type="match status" value="1"/>
</dbReference>
<dbReference type="InterPro" id="IPR036514">
    <property type="entry name" value="SGNH_hydro_sf"/>
</dbReference>
<dbReference type="CDD" id="cd01833">
    <property type="entry name" value="XynB_like"/>
    <property type="match status" value="1"/>
</dbReference>
<dbReference type="EMBL" id="MU001903">
    <property type="protein sequence ID" value="KAF2794087.1"/>
    <property type="molecule type" value="Genomic_DNA"/>
</dbReference>
<dbReference type="OrthoDB" id="3915838at2759"/>
<dbReference type="InterPro" id="IPR013830">
    <property type="entry name" value="SGNH_hydro"/>
</dbReference>
<evidence type="ECO:0000259" key="2">
    <source>
        <dbReference type="Pfam" id="PF13472"/>
    </source>
</evidence>
<dbReference type="AlphaFoldDB" id="A0A6A6XEG1"/>